<evidence type="ECO:0000313" key="2">
    <source>
        <dbReference type="EMBL" id="AXV05984.1"/>
    </source>
</evidence>
<dbReference type="AlphaFoldDB" id="A0A346XUT7"/>
<keyword evidence="3" id="KW-1185">Reference proteome</keyword>
<name>A0A346XUT7_9ACTN</name>
<feature type="compositionally biased region" description="Acidic residues" evidence="1">
    <location>
        <begin position="37"/>
        <end position="46"/>
    </location>
</feature>
<organism evidence="2 3">
    <name type="scientific">Euzebya pacifica</name>
    <dbReference type="NCBI Taxonomy" id="1608957"/>
    <lineage>
        <taxon>Bacteria</taxon>
        <taxon>Bacillati</taxon>
        <taxon>Actinomycetota</taxon>
        <taxon>Nitriliruptoria</taxon>
        <taxon>Euzebyales</taxon>
    </lineage>
</organism>
<dbReference type="KEGG" id="euz:DVS28_a1284"/>
<evidence type="ECO:0000256" key="1">
    <source>
        <dbReference type="SAM" id="MobiDB-lite"/>
    </source>
</evidence>
<evidence type="ECO:0000313" key="3">
    <source>
        <dbReference type="Proteomes" id="UP000264006"/>
    </source>
</evidence>
<dbReference type="EMBL" id="CP031165">
    <property type="protein sequence ID" value="AXV05984.1"/>
    <property type="molecule type" value="Genomic_DNA"/>
</dbReference>
<dbReference type="PROSITE" id="PS51257">
    <property type="entry name" value="PROKAR_LIPOPROTEIN"/>
    <property type="match status" value="1"/>
</dbReference>
<protein>
    <submittedName>
        <fullName evidence="2">Uncharacterized protein</fullName>
    </submittedName>
</protein>
<reference evidence="2 3" key="1">
    <citation type="submission" date="2018-09" db="EMBL/GenBank/DDBJ databases">
        <title>Complete genome sequence of Euzebya sp. DY32-46 isolated from seawater of Pacific Ocean.</title>
        <authorList>
            <person name="Xu L."/>
            <person name="Wu Y.-H."/>
            <person name="Xu X.-W."/>
        </authorList>
    </citation>
    <scope>NUCLEOTIDE SEQUENCE [LARGE SCALE GENOMIC DNA]</scope>
    <source>
        <strain evidence="2 3">DY32-46</strain>
    </source>
</reference>
<accession>A0A346XUT7</accession>
<sequence length="223" mass="23396">MLRVGLLGIVLVLALSGCQLVDRQENLQPTGDPSATEAEELLGNPDEDFPATLAGLRAFAGPEALTWQDDPVLADMTVWLTPTGMWDRLRATYVAADADRMMTVRADPDRLRVERPRLEGLGLPELPDAAVAELPPVPEGLLEPADLGAAAADALASCDAGGQPVVAVVYATGAPAAWDGSTWTTPPVWRSTVITETAGVAVDPTTGTPLEPLTCVDPILPDE</sequence>
<dbReference type="Proteomes" id="UP000264006">
    <property type="component" value="Chromosome"/>
</dbReference>
<gene>
    <name evidence="2" type="ORF">DVS28_a1284</name>
</gene>
<dbReference type="OrthoDB" id="5243032at2"/>
<feature type="region of interest" description="Disordered" evidence="1">
    <location>
        <begin position="25"/>
        <end position="46"/>
    </location>
</feature>
<proteinExistence type="predicted"/>